<dbReference type="InterPro" id="IPR002575">
    <property type="entry name" value="Aminoglycoside_PTrfase"/>
</dbReference>
<protein>
    <submittedName>
        <fullName evidence="2">Phosphotransferase</fullName>
    </submittedName>
</protein>
<sequence length="264" mass="30933">MQFDTSGLQLQSIAGNSGKAFKGLRSDGTPVFVKYEMPPIVSALAREQITPPVLSANREVGMGHRVEQEWLNGRTLERQDMTSKQIRQILVRMHYSRILLNQALQMNYTYMEPQDLVYRWQKEAPTRLGQNSYLQSICQDLLNNLPRFRQEVATFVHGDLHHSNWVETTSGLVYLTDWETACVTDRMLDVAYILTHYIPRQSWEEWLRAYGYKYNSTVLNKVYWYGQLGYLNQIAKHVESYNVLAANKEIYALRQFRQSFYKEV</sequence>
<keyword evidence="2" id="KW-0808">Transferase</keyword>
<dbReference type="PANTHER" id="PTHR40086:SF1">
    <property type="entry name" value="CELL CYCLE REGULATOR CCRZ"/>
    <property type="match status" value="1"/>
</dbReference>
<dbReference type="Proteomes" id="UP000028185">
    <property type="component" value="Chromosome"/>
</dbReference>
<organism evidence="2 3">
    <name type="scientific">Streptococcus suis 6407</name>
    <dbReference type="NCBI Taxonomy" id="1214179"/>
    <lineage>
        <taxon>Bacteria</taxon>
        <taxon>Bacillati</taxon>
        <taxon>Bacillota</taxon>
        <taxon>Bacilli</taxon>
        <taxon>Lactobacillales</taxon>
        <taxon>Streptococcaceae</taxon>
        <taxon>Streptococcus</taxon>
    </lineage>
</organism>
<proteinExistence type="predicted"/>
<dbReference type="PANTHER" id="PTHR40086">
    <property type="entry name" value="PHOSPHOTRANSFERASE YTMP-RELATED"/>
    <property type="match status" value="1"/>
</dbReference>
<evidence type="ECO:0000313" key="3">
    <source>
        <dbReference type="Proteomes" id="UP000028185"/>
    </source>
</evidence>
<dbReference type="EMBL" id="CP008921">
    <property type="protein sequence ID" value="AIG44249.1"/>
    <property type="molecule type" value="Genomic_DNA"/>
</dbReference>
<gene>
    <name evidence="2" type="ORF">ID09_09490</name>
</gene>
<dbReference type="SUPFAM" id="SSF56112">
    <property type="entry name" value="Protein kinase-like (PK-like)"/>
    <property type="match status" value="1"/>
</dbReference>
<dbReference type="Gene3D" id="3.90.1200.10">
    <property type="match status" value="1"/>
</dbReference>
<feature type="domain" description="Aminoglycoside phosphotransferase" evidence="1">
    <location>
        <begin position="66"/>
        <end position="215"/>
    </location>
</feature>
<dbReference type="GO" id="GO:0016740">
    <property type="term" value="F:transferase activity"/>
    <property type="evidence" value="ECO:0007669"/>
    <property type="project" value="UniProtKB-KW"/>
</dbReference>
<dbReference type="NCBIfam" id="NF046102">
    <property type="entry name" value="CellCycRegCcrZ"/>
    <property type="match status" value="1"/>
</dbReference>
<reference evidence="2 3" key="1">
    <citation type="journal article" date="2014" name="Genome Announc.">
        <title>Whole-Genome Sequence of Streptococcus suis Serotype 4 Reference Strain 6407.</title>
        <authorList>
            <person name="Wang K."/>
            <person name="Chen J."/>
            <person name="Yao H."/>
            <person name="Lu C."/>
        </authorList>
    </citation>
    <scope>NUCLEOTIDE SEQUENCE [LARGE SCALE GENOMIC DNA]</scope>
    <source>
        <strain evidence="2">6407</strain>
    </source>
</reference>
<dbReference type="RefSeq" id="WP_002942360.1">
    <property type="nucleotide sequence ID" value="NZ_ALLE01000005.1"/>
</dbReference>
<evidence type="ECO:0000259" key="1">
    <source>
        <dbReference type="Pfam" id="PF01636"/>
    </source>
</evidence>
<dbReference type="HOGENOM" id="CLU_093117_0_0_9"/>
<accession>A0A075SIZ8</accession>
<dbReference type="AlphaFoldDB" id="A0A075SIZ8"/>
<dbReference type="InterPro" id="IPR011009">
    <property type="entry name" value="Kinase-like_dom_sf"/>
</dbReference>
<dbReference type="Pfam" id="PF01636">
    <property type="entry name" value="APH"/>
    <property type="match status" value="1"/>
</dbReference>
<name>A0A075SIZ8_STRSU</name>
<evidence type="ECO:0000313" key="2">
    <source>
        <dbReference type="EMBL" id="AIG44249.1"/>
    </source>
</evidence>
<dbReference type="GeneID" id="8155130"/>
<dbReference type="InterPro" id="IPR052077">
    <property type="entry name" value="CcrZ_PhaseVar_Mediator"/>
</dbReference>
<dbReference type="SMR" id="A0A075SIZ8"/>
<dbReference type="PATRIC" id="fig|1214179.4.peg.1884"/>